<evidence type="ECO:0000259" key="6">
    <source>
        <dbReference type="Pfam" id="PF16656"/>
    </source>
</evidence>
<evidence type="ECO:0000256" key="1">
    <source>
        <dbReference type="ARBA" id="ARBA00022729"/>
    </source>
</evidence>
<organism evidence="7 8">
    <name type="scientific">Anaeramoeba flamelloides</name>
    <dbReference type="NCBI Taxonomy" id="1746091"/>
    <lineage>
        <taxon>Eukaryota</taxon>
        <taxon>Metamonada</taxon>
        <taxon>Anaeramoebidae</taxon>
        <taxon>Anaeramoeba</taxon>
    </lineage>
</organism>
<dbReference type="EMBL" id="JAOAOG010000226">
    <property type="protein sequence ID" value="KAJ6239401.1"/>
    <property type="molecule type" value="Genomic_DNA"/>
</dbReference>
<feature type="compositionally biased region" description="Basic and acidic residues" evidence="3">
    <location>
        <begin position="121"/>
        <end position="150"/>
    </location>
</feature>
<dbReference type="SUPFAM" id="SSF56300">
    <property type="entry name" value="Metallo-dependent phosphatases"/>
    <property type="match status" value="1"/>
</dbReference>
<dbReference type="InterPro" id="IPR039331">
    <property type="entry name" value="PAPs-like"/>
</dbReference>
<sequence>MLIFLTITVIIFLIFGLPHIPKRSIYKIALHSKIIKTIKFLLLYFTGFLIYATAIFPVVMSLISVHTGTFLSGLIAFLCSLVILYVHNKKNSTLIDKDNPQTSFSNLDPKSTNNFNQQTHGEGEKGEYNGKEKEKEKEMEEDQSKNHEENITILSRSDLELHNKNNQKESYDTNSLDEDSHQKKLNQHTRYSILRNLNFFKIKNSLNDLFTSNKDLENQKKAKQPNDQFFDPGRLKQNNLKKIVLLCFLLSFVLCYSVHGFCYDKYRLGVSSTTLTRKLSKSTCPKGAPCRVYLIVPPNPSSQMIIAFQTSQKLTEPTIRYSQKSQLKTQFENNKNENNDNESSELRSDPSDYQYQKVAVSNELHFLDFNRYVHFVALTDLNPNSDYHFIVGEGAGSSQNWSKERKFRTTGFNDQSEIKFISGGDMNIWEETNLLTKEAMEHEPHFAIIGGDIVLANAQTCCYRKWDIWFDNWERIAITPKGYTVPILPIIGNHETLRGYKWTEETNTKEAYFFFNYFRNSIPIQKDAFQQKTFQRYDVSNFLSLISLDTNHIYSTDGEQKDWLKSTLETLKLENKSYSIPLYHIPMYPIPRKLDHHTSKTVRKSWLKLFDEYEIKLAFENHSHMLKRTHPLRNHTVVSRGQGTVYIGDGSWGQLRNPKSFEVFNRWYIHVGKPTRHVWITSIHYGKIILKAINERGEILDYFEMI</sequence>
<dbReference type="InterPro" id="IPR008963">
    <property type="entry name" value="Purple_acid_Pase-like_N"/>
</dbReference>
<dbReference type="InterPro" id="IPR029052">
    <property type="entry name" value="Metallo-depent_PP-like"/>
</dbReference>
<keyword evidence="4" id="KW-0472">Membrane</keyword>
<dbReference type="SUPFAM" id="SSF49363">
    <property type="entry name" value="Purple acid phosphatase, N-terminal domain"/>
    <property type="match status" value="1"/>
</dbReference>
<feature type="transmembrane region" description="Helical" evidence="4">
    <location>
        <begin position="41"/>
        <end position="63"/>
    </location>
</feature>
<comment type="caution">
    <text evidence="7">The sequence shown here is derived from an EMBL/GenBank/DDBJ whole genome shotgun (WGS) entry which is preliminary data.</text>
</comment>
<dbReference type="Pfam" id="PF00149">
    <property type="entry name" value="Metallophos"/>
    <property type="match status" value="1"/>
</dbReference>
<evidence type="ECO:0000313" key="8">
    <source>
        <dbReference type="Proteomes" id="UP001150062"/>
    </source>
</evidence>
<evidence type="ECO:0000256" key="4">
    <source>
        <dbReference type="SAM" id="Phobius"/>
    </source>
</evidence>
<feature type="transmembrane region" description="Helical" evidence="4">
    <location>
        <begin position="6"/>
        <end position="21"/>
    </location>
</feature>
<feature type="compositionally biased region" description="Polar residues" evidence="3">
    <location>
        <begin position="100"/>
        <end position="120"/>
    </location>
</feature>
<dbReference type="InterPro" id="IPR015914">
    <property type="entry name" value="PAPs_N"/>
</dbReference>
<feature type="domain" description="Purple acid phosphatase N-terminal" evidence="6">
    <location>
        <begin position="289"/>
        <end position="409"/>
    </location>
</feature>
<accession>A0ABQ8Y3T0</accession>
<keyword evidence="4" id="KW-1133">Transmembrane helix</keyword>
<feature type="transmembrane region" description="Helical" evidence="4">
    <location>
        <begin position="243"/>
        <end position="261"/>
    </location>
</feature>
<feature type="domain" description="Calcineurin-like phosphoesterase" evidence="5">
    <location>
        <begin position="435"/>
        <end position="624"/>
    </location>
</feature>
<dbReference type="Proteomes" id="UP001150062">
    <property type="component" value="Unassembled WGS sequence"/>
</dbReference>
<evidence type="ECO:0000259" key="5">
    <source>
        <dbReference type="Pfam" id="PF00149"/>
    </source>
</evidence>
<feature type="region of interest" description="Disordered" evidence="3">
    <location>
        <begin position="97"/>
        <end position="183"/>
    </location>
</feature>
<feature type="compositionally biased region" description="Basic and acidic residues" evidence="3">
    <location>
        <begin position="157"/>
        <end position="171"/>
    </location>
</feature>
<keyword evidence="2" id="KW-0378">Hydrolase</keyword>
<dbReference type="Pfam" id="PF16656">
    <property type="entry name" value="Pur_ac_phosph_N"/>
    <property type="match status" value="1"/>
</dbReference>
<dbReference type="PANTHER" id="PTHR22953">
    <property type="entry name" value="ACID PHOSPHATASE RELATED"/>
    <property type="match status" value="1"/>
</dbReference>
<keyword evidence="1" id="KW-0732">Signal</keyword>
<reference evidence="7" key="1">
    <citation type="submission" date="2022-08" db="EMBL/GenBank/DDBJ databases">
        <title>Novel sulfate-reducing endosymbionts in the free-living metamonad Anaeramoeba.</title>
        <authorList>
            <person name="Jerlstrom-Hultqvist J."/>
            <person name="Cepicka I."/>
            <person name="Gallot-Lavallee L."/>
            <person name="Salas-Leiva D."/>
            <person name="Curtis B.A."/>
            <person name="Zahonova K."/>
            <person name="Pipaliya S."/>
            <person name="Dacks J."/>
            <person name="Roger A.J."/>
        </authorList>
    </citation>
    <scope>NUCLEOTIDE SEQUENCE</scope>
    <source>
        <strain evidence="7">Schooner1</strain>
    </source>
</reference>
<keyword evidence="4" id="KW-0812">Transmembrane</keyword>
<feature type="region of interest" description="Disordered" evidence="3">
    <location>
        <begin position="325"/>
        <end position="350"/>
    </location>
</feature>
<dbReference type="PANTHER" id="PTHR22953:SF109">
    <property type="entry name" value="PURPLE ACID PHOSPHATASE"/>
    <property type="match status" value="1"/>
</dbReference>
<dbReference type="Gene3D" id="2.60.40.380">
    <property type="entry name" value="Purple acid phosphatase-like, N-terminal"/>
    <property type="match status" value="1"/>
</dbReference>
<keyword evidence="8" id="KW-1185">Reference proteome</keyword>
<evidence type="ECO:0000313" key="7">
    <source>
        <dbReference type="EMBL" id="KAJ6239401.1"/>
    </source>
</evidence>
<feature type="compositionally biased region" description="Basic and acidic residues" evidence="3">
    <location>
        <begin position="334"/>
        <end position="350"/>
    </location>
</feature>
<gene>
    <name evidence="7" type="ORF">M0813_25287</name>
</gene>
<dbReference type="Gene3D" id="3.60.21.10">
    <property type="match status" value="1"/>
</dbReference>
<evidence type="ECO:0000256" key="2">
    <source>
        <dbReference type="RuleBase" id="RU361203"/>
    </source>
</evidence>
<proteinExistence type="inferred from homology"/>
<name>A0ABQ8Y3T0_9EUKA</name>
<feature type="transmembrane region" description="Helical" evidence="4">
    <location>
        <begin position="69"/>
        <end position="87"/>
    </location>
</feature>
<evidence type="ECO:0000256" key="3">
    <source>
        <dbReference type="SAM" id="MobiDB-lite"/>
    </source>
</evidence>
<comment type="catalytic activity">
    <reaction evidence="2">
        <text>a phosphate monoester + H2O = an alcohol + phosphate</text>
        <dbReference type="Rhea" id="RHEA:15017"/>
        <dbReference type="ChEBI" id="CHEBI:15377"/>
        <dbReference type="ChEBI" id="CHEBI:30879"/>
        <dbReference type="ChEBI" id="CHEBI:43474"/>
        <dbReference type="ChEBI" id="CHEBI:67140"/>
        <dbReference type="EC" id="3.1.3.2"/>
    </reaction>
</comment>
<comment type="similarity">
    <text evidence="2">Belongs to the metallophosphoesterase superfamily. Purple acid phosphatase family.</text>
</comment>
<dbReference type="EC" id="3.1.3.2" evidence="2"/>
<dbReference type="InterPro" id="IPR004843">
    <property type="entry name" value="Calcineurin-like_PHP"/>
</dbReference>
<protein>
    <recommendedName>
        <fullName evidence="2">Purple acid phosphatase</fullName>
        <ecNumber evidence="2">3.1.3.2</ecNumber>
    </recommendedName>
</protein>